<dbReference type="RefSeq" id="WP_219373684.1">
    <property type="nucleotide sequence ID" value="NZ_CP080034.1"/>
</dbReference>
<dbReference type="Proteomes" id="UP000824334">
    <property type="component" value="Chromosome"/>
</dbReference>
<dbReference type="Pfam" id="PF13450">
    <property type="entry name" value="NAD_binding_8"/>
    <property type="match status" value="1"/>
</dbReference>
<keyword evidence="3" id="KW-0285">Flavoprotein</keyword>
<keyword evidence="4" id="KW-0274">FAD</keyword>
<dbReference type="GeneID" id="94375369"/>
<dbReference type="Pfam" id="PF03275">
    <property type="entry name" value="GLF"/>
    <property type="match status" value="1"/>
</dbReference>
<evidence type="ECO:0000313" key="7">
    <source>
        <dbReference type="EMBL" id="QYC12022.1"/>
    </source>
</evidence>
<gene>
    <name evidence="7" type="primary">glf</name>
    <name evidence="7" type="ORF">KWG56_08830</name>
</gene>
<keyword evidence="5 7" id="KW-0413">Isomerase</keyword>
<evidence type="ECO:0000256" key="1">
    <source>
        <dbReference type="ARBA" id="ARBA00001974"/>
    </source>
</evidence>
<dbReference type="InterPro" id="IPR015899">
    <property type="entry name" value="UDP-GalPyranose_mutase_C"/>
</dbReference>
<evidence type="ECO:0000259" key="6">
    <source>
        <dbReference type="Pfam" id="PF03275"/>
    </source>
</evidence>
<dbReference type="EMBL" id="CP080034">
    <property type="protein sequence ID" value="QYC12022.1"/>
    <property type="molecule type" value="Genomic_DNA"/>
</dbReference>
<dbReference type="NCBIfam" id="TIGR00031">
    <property type="entry name" value="UDP-GALP_mutase"/>
    <property type="match status" value="1"/>
</dbReference>
<evidence type="ECO:0000256" key="2">
    <source>
        <dbReference type="ARBA" id="ARBA00009321"/>
    </source>
</evidence>
<dbReference type="GO" id="GO:0008767">
    <property type="term" value="F:UDP-galactopyranose mutase activity"/>
    <property type="evidence" value="ECO:0007669"/>
    <property type="project" value="UniProtKB-EC"/>
</dbReference>
<organism evidence="7 8">
    <name type="scientific">Brevundimonas nasdae</name>
    <dbReference type="NCBI Taxonomy" id="172043"/>
    <lineage>
        <taxon>Bacteria</taxon>
        <taxon>Pseudomonadati</taxon>
        <taxon>Pseudomonadota</taxon>
        <taxon>Alphaproteobacteria</taxon>
        <taxon>Caulobacterales</taxon>
        <taxon>Caulobacteraceae</taxon>
        <taxon>Brevundimonas</taxon>
    </lineage>
</organism>
<dbReference type="InterPro" id="IPR004379">
    <property type="entry name" value="UDP-GALP_mutase"/>
</dbReference>
<comment type="similarity">
    <text evidence="2">Belongs to the UDP-galactopyranose/dTDP-fucopyranose mutase family.</text>
</comment>
<sequence>MMPQRYDWLIVGAGFTGATASRRLAEDFGQTVLLIDRRGHLGGNAWDRRDEGGHLVHAYGPHIFHTNSARIFTFLSRFTEWRPYFHRVLAHVDGRLVPVPFNLDSMAALFPARMAERLSEKLIQRYGFGARPSIDTLRHEADDADLKFLADYVHDRVFVNYTTKQWGVGPDALDASVTARVPVVVSRDDRYFADRYQAMPRDGYAALFQRMVDHPNIHVSLQTEHTDVEAARFERMIYCGPLDEYFGASAGALPYRSLRFEHQVVEAADGQPVGTVNYPNEFDFTRITDFRHLSGERGTTTALLTEYSMAHQPGVTEPYYPVPSPDSRALAATYRQMAQALAGRVWFAGRLADYRYYNMDQAVGRALSLVDKELAPALERTAA</sequence>
<accession>A0ABX8TLE6</accession>
<name>A0ABX8TLE6_9CAUL</name>
<evidence type="ECO:0000256" key="5">
    <source>
        <dbReference type="ARBA" id="ARBA00023235"/>
    </source>
</evidence>
<dbReference type="PANTHER" id="PTHR21197:SF0">
    <property type="entry name" value="UDP-GALACTOPYRANOSE MUTASE"/>
    <property type="match status" value="1"/>
</dbReference>
<dbReference type="PANTHER" id="PTHR21197">
    <property type="entry name" value="UDP-GALACTOPYRANOSE MUTASE"/>
    <property type="match status" value="1"/>
</dbReference>
<keyword evidence="8" id="KW-1185">Reference proteome</keyword>
<reference evidence="7 8" key="1">
    <citation type="submission" date="2021-07" db="EMBL/GenBank/DDBJ databases">
        <title>Isolation and characterization of bacteria from a gold mining with a capacity of golden bioaccumulation.</title>
        <authorList>
            <person name="Yang X.J."/>
        </authorList>
    </citation>
    <scope>NUCLEOTIDE SEQUENCE [LARGE SCALE GENOMIC DNA]</scope>
    <source>
        <strain evidence="7 8">Au29</strain>
    </source>
</reference>
<dbReference type="EC" id="5.4.99.9" evidence="7"/>
<proteinExistence type="inferred from homology"/>
<evidence type="ECO:0000256" key="4">
    <source>
        <dbReference type="ARBA" id="ARBA00022827"/>
    </source>
</evidence>
<protein>
    <submittedName>
        <fullName evidence="7">UDP-galactopyranose mutase</fullName>
        <ecNumber evidence="7">5.4.99.9</ecNumber>
    </submittedName>
</protein>
<comment type="cofactor">
    <cofactor evidence="1">
        <name>FAD</name>
        <dbReference type="ChEBI" id="CHEBI:57692"/>
    </cofactor>
</comment>
<evidence type="ECO:0000256" key="3">
    <source>
        <dbReference type="ARBA" id="ARBA00022630"/>
    </source>
</evidence>
<evidence type="ECO:0000313" key="8">
    <source>
        <dbReference type="Proteomes" id="UP000824334"/>
    </source>
</evidence>
<feature type="domain" description="UDP-galactopyranose mutase C-terminal" evidence="6">
    <location>
        <begin position="157"/>
        <end position="356"/>
    </location>
</feature>